<keyword evidence="11" id="KW-0807">Transducer</keyword>
<dbReference type="InterPro" id="IPR032675">
    <property type="entry name" value="LRR_dom_sf"/>
</dbReference>
<evidence type="ECO:0000256" key="1">
    <source>
        <dbReference type="ARBA" id="ARBA00004651"/>
    </source>
</evidence>
<dbReference type="SMART" id="SM00369">
    <property type="entry name" value="LRR_TYP"/>
    <property type="match status" value="4"/>
</dbReference>
<evidence type="ECO:0000256" key="5">
    <source>
        <dbReference type="ARBA" id="ARBA00022737"/>
    </source>
</evidence>
<feature type="transmembrane region" description="Helical" evidence="14">
    <location>
        <begin position="848"/>
        <end position="876"/>
    </location>
</feature>
<evidence type="ECO:0008006" key="19">
    <source>
        <dbReference type="Google" id="ProtNLM"/>
    </source>
</evidence>
<evidence type="ECO:0000256" key="12">
    <source>
        <dbReference type="PROSITE-ProRule" id="PRU00124"/>
    </source>
</evidence>
<dbReference type="PROSITE" id="PS50068">
    <property type="entry name" value="LDLRA_2"/>
    <property type="match status" value="1"/>
</dbReference>
<evidence type="ECO:0000256" key="2">
    <source>
        <dbReference type="ARBA" id="ARBA00022475"/>
    </source>
</evidence>
<feature type="transmembrane region" description="Helical" evidence="14">
    <location>
        <begin position="932"/>
        <end position="953"/>
    </location>
</feature>
<dbReference type="Pfam" id="PF00001">
    <property type="entry name" value="7tm_1"/>
    <property type="match status" value="1"/>
</dbReference>
<dbReference type="InterPro" id="IPR002172">
    <property type="entry name" value="LDrepeatLR_classA_rpt"/>
</dbReference>
<dbReference type="PANTHER" id="PTHR24372">
    <property type="entry name" value="GLYCOPROTEIN HORMONE RECEPTOR"/>
    <property type="match status" value="1"/>
</dbReference>
<keyword evidence="3" id="KW-0433">Leucine-rich repeat</keyword>
<organism evidence="17 18">
    <name type="scientific">Magallana gigas</name>
    <name type="common">Pacific oyster</name>
    <name type="synonym">Crassostrea gigas</name>
    <dbReference type="NCBI Taxonomy" id="29159"/>
    <lineage>
        <taxon>Eukaryota</taxon>
        <taxon>Metazoa</taxon>
        <taxon>Spiralia</taxon>
        <taxon>Lophotrochozoa</taxon>
        <taxon>Mollusca</taxon>
        <taxon>Bivalvia</taxon>
        <taxon>Autobranchia</taxon>
        <taxon>Pteriomorphia</taxon>
        <taxon>Ostreida</taxon>
        <taxon>Ostreoidea</taxon>
        <taxon>Ostreidae</taxon>
        <taxon>Magallana</taxon>
    </lineage>
</organism>
<evidence type="ECO:0000256" key="10">
    <source>
        <dbReference type="ARBA" id="ARBA00023170"/>
    </source>
</evidence>
<dbReference type="GO" id="GO:0007189">
    <property type="term" value="P:adenylate cyclase-activating G protein-coupled receptor signaling pathway"/>
    <property type="evidence" value="ECO:0007669"/>
    <property type="project" value="TreeGrafter"/>
</dbReference>
<feature type="disulfide bond" evidence="12">
    <location>
        <begin position="241"/>
        <end position="256"/>
    </location>
</feature>
<dbReference type="EnsemblMetazoa" id="G5454.1">
    <property type="protein sequence ID" value="G5454.1:cds"/>
    <property type="gene ID" value="G5454"/>
</dbReference>
<keyword evidence="10" id="KW-0675">Receptor</keyword>
<evidence type="ECO:0000256" key="7">
    <source>
        <dbReference type="ARBA" id="ARBA00023040"/>
    </source>
</evidence>
<dbReference type="InterPro" id="IPR023415">
    <property type="entry name" value="LDLR_class-A_CS"/>
</dbReference>
<protein>
    <recommendedName>
        <fullName evidence="19">G-protein coupled receptor GRL101</fullName>
    </recommendedName>
</protein>
<dbReference type="Gene3D" id="3.80.10.10">
    <property type="entry name" value="Ribonuclease Inhibitor"/>
    <property type="match status" value="1"/>
</dbReference>
<keyword evidence="6 14" id="KW-1133">Transmembrane helix</keyword>
<dbReference type="GO" id="GO:0005886">
    <property type="term" value="C:plasma membrane"/>
    <property type="evidence" value="ECO:0007669"/>
    <property type="project" value="UniProtKB-SubCell"/>
</dbReference>
<evidence type="ECO:0000256" key="4">
    <source>
        <dbReference type="ARBA" id="ARBA00022692"/>
    </source>
</evidence>
<accession>A0A8W8NB80</accession>
<dbReference type="AlphaFoldDB" id="A0A8W8NB80"/>
<dbReference type="Proteomes" id="UP000005408">
    <property type="component" value="Unassembled WGS sequence"/>
</dbReference>
<feature type="domain" description="G-protein coupled receptors family 1 profile" evidence="16">
    <location>
        <begin position="690"/>
        <end position="951"/>
    </location>
</feature>
<comment type="subcellular location">
    <subcellularLocation>
        <location evidence="1">Cell membrane</location>
        <topology evidence="1">Multi-pass membrane protein</topology>
    </subcellularLocation>
</comment>
<keyword evidence="8 14" id="KW-0472">Membrane</keyword>
<dbReference type="Gene3D" id="1.20.1070.10">
    <property type="entry name" value="Rhodopsin 7-helix transmembrane proteins"/>
    <property type="match status" value="1"/>
</dbReference>
<sequence length="1000" mass="113332">MKTLYALTYCFMIAVVENNSENFEKCFFKNDTCGWTVHESVVMPGNYILVCGVGGSLDTCYPRYLFQDGDLWTRRTIRSIILAELPWSISDQVDKLDNRYVLATNSFSKDVIGQYNFYVSDVISPRIPMSLEFRCLHYSHLVLGDNALVVAYITDYFEPYEISHYLKTHGDSSFINFSRTSVTLPIGTDFKLVFRAIQENWRGLILIDYISITNGLCEFCAENEFRCNDSRDECIPLSKVCDLNKDCLGGEDEKNCDSEAVETVCKENMRTSHNKNRTLDEGSASNDVDFNFSVSDSNGCKTRDCCPFCATDDSEYSCPTNCTSSGLSFNCTSDNTPAYATSVTIFGLVQDALVFNDSFSNLRQIIIIHCKLHLLKIDSNLTIQTLTISNSTIDIAEVDDSTSSLRFVRIENSTFDEVKFSSESGLKFNFFVHRSTVKNPTHISFVTGGFVDLSETTGFPLTIPNYIYDINVKPTIVNLSSCNLNEQPIFRMSIMVLDLSHNNLSTWFYSSLFQSLHLQHNSIKEINFTSDLRQSEAQLHFLDLSYNMIKVIREHDFVDLPNLLQLIMRNNRLEDIHENAFSFITKLHGLDLSSNNLHSLKRNHFLRLLNLQSLDLRNNKIQLVEGMFDGLISIKYLRVDSYTLCCAQPKTVSKIQCTAPVDEFSSCNNLIGIPLLISLIWYIALFAVFGNLFSPFYRGFLLKVQNLSPFVIYSINLGIADFLMGVYLYIIAGANLRFSGRYGFEDEGWRHSHICTVAGVLATLSSEASALFVLLITIDRIIIIRSQFTYSQRRSFVSKVTSAFVWIVSLILSLLPLLESDYFENYYSSSGVCISLPLSVQRKSGWEYYMALFVGTKSVIFLAVLLGQLVIVVYVLHTRKDVYLRYTIQQREEVTLTKTMVAVAITDVLCWLPIGVIGFLTFRGIDVGSQKYAWFVVVLLPVKSALNPLIYMLSETLKWITRKPQMPKVSHSSQSSRSSEKTRLGGFDKRNGSTNKLKAA</sequence>
<dbReference type="InterPro" id="IPR017452">
    <property type="entry name" value="GPCR_Rhodpsn_7TM"/>
</dbReference>
<evidence type="ECO:0000259" key="16">
    <source>
        <dbReference type="PROSITE" id="PS50262"/>
    </source>
</evidence>
<dbReference type="CDD" id="cd00112">
    <property type="entry name" value="LDLa"/>
    <property type="match status" value="1"/>
</dbReference>
<dbReference type="GO" id="GO:0009755">
    <property type="term" value="P:hormone-mediated signaling pathway"/>
    <property type="evidence" value="ECO:0007669"/>
    <property type="project" value="TreeGrafter"/>
</dbReference>
<dbReference type="Pfam" id="PF00057">
    <property type="entry name" value="Ldl_recept_a"/>
    <property type="match status" value="1"/>
</dbReference>
<dbReference type="PROSITE" id="PS50262">
    <property type="entry name" value="G_PROTEIN_RECEP_F1_2"/>
    <property type="match status" value="1"/>
</dbReference>
<comment type="caution">
    <text evidence="12">Lacks conserved residue(s) required for the propagation of feature annotation.</text>
</comment>
<dbReference type="SUPFAM" id="SSF81321">
    <property type="entry name" value="Family A G protein-coupled receptor-like"/>
    <property type="match status" value="1"/>
</dbReference>
<dbReference type="Gene3D" id="2.60.120.200">
    <property type="match status" value="1"/>
</dbReference>
<keyword evidence="18" id="KW-1185">Reference proteome</keyword>
<evidence type="ECO:0000256" key="14">
    <source>
        <dbReference type="SAM" id="Phobius"/>
    </source>
</evidence>
<dbReference type="SMART" id="SM00192">
    <property type="entry name" value="LDLa"/>
    <property type="match status" value="1"/>
</dbReference>
<evidence type="ECO:0000256" key="13">
    <source>
        <dbReference type="SAM" id="MobiDB-lite"/>
    </source>
</evidence>
<evidence type="ECO:0000256" key="8">
    <source>
        <dbReference type="ARBA" id="ARBA00023136"/>
    </source>
</evidence>
<dbReference type="Pfam" id="PF13855">
    <property type="entry name" value="LRR_8"/>
    <property type="match status" value="1"/>
</dbReference>
<keyword evidence="9 12" id="KW-1015">Disulfide bond</keyword>
<dbReference type="PROSITE" id="PS01209">
    <property type="entry name" value="LDLRA_1"/>
    <property type="match status" value="1"/>
</dbReference>
<name>A0A8W8NB80_MAGGI</name>
<keyword evidence="2" id="KW-1003">Cell membrane</keyword>
<proteinExistence type="predicted"/>
<dbReference type="InterPro" id="IPR036055">
    <property type="entry name" value="LDL_receptor-like_sf"/>
</dbReference>
<dbReference type="PROSITE" id="PS51450">
    <property type="entry name" value="LRR"/>
    <property type="match status" value="1"/>
</dbReference>
<evidence type="ECO:0000256" key="3">
    <source>
        <dbReference type="ARBA" id="ARBA00022614"/>
    </source>
</evidence>
<feature type="transmembrane region" description="Helical" evidence="14">
    <location>
        <begin position="710"/>
        <end position="731"/>
    </location>
</feature>
<feature type="compositionally biased region" description="Basic and acidic residues" evidence="13">
    <location>
        <begin position="978"/>
        <end position="991"/>
    </location>
</feature>
<evidence type="ECO:0000256" key="9">
    <source>
        <dbReference type="ARBA" id="ARBA00023157"/>
    </source>
</evidence>
<dbReference type="SUPFAM" id="SSF52058">
    <property type="entry name" value="L domain-like"/>
    <property type="match status" value="1"/>
</dbReference>
<evidence type="ECO:0000256" key="11">
    <source>
        <dbReference type="ARBA" id="ARBA00023224"/>
    </source>
</evidence>
<dbReference type="GO" id="GO:0008528">
    <property type="term" value="F:G protein-coupled peptide receptor activity"/>
    <property type="evidence" value="ECO:0007669"/>
    <property type="project" value="TreeGrafter"/>
</dbReference>
<feature type="region of interest" description="Disordered" evidence="13">
    <location>
        <begin position="966"/>
        <end position="1000"/>
    </location>
</feature>
<dbReference type="PRINTS" id="PR00237">
    <property type="entry name" value="GPCRRHODOPSN"/>
</dbReference>
<keyword evidence="4 14" id="KW-0812">Transmembrane</keyword>
<keyword evidence="7" id="KW-0297">G-protein coupled receptor</keyword>
<dbReference type="Gene3D" id="4.10.400.10">
    <property type="entry name" value="Low-density Lipoprotein Receptor"/>
    <property type="match status" value="1"/>
</dbReference>
<dbReference type="InterPro" id="IPR001611">
    <property type="entry name" value="Leu-rich_rpt"/>
</dbReference>
<dbReference type="OrthoDB" id="10035376at2759"/>
<feature type="transmembrane region" description="Helical" evidence="14">
    <location>
        <begin position="670"/>
        <end position="689"/>
    </location>
</feature>
<evidence type="ECO:0000313" key="18">
    <source>
        <dbReference type="Proteomes" id="UP000005408"/>
    </source>
</evidence>
<dbReference type="InterPro" id="IPR000276">
    <property type="entry name" value="GPCR_Rhodpsn"/>
</dbReference>
<evidence type="ECO:0000259" key="15">
    <source>
        <dbReference type="PROSITE" id="PS50060"/>
    </source>
</evidence>
<feature type="transmembrane region" description="Helical" evidence="14">
    <location>
        <begin position="751"/>
        <end position="776"/>
    </location>
</feature>
<feature type="domain" description="MAM" evidence="15">
    <location>
        <begin position="24"/>
        <end position="219"/>
    </location>
</feature>
<dbReference type="SUPFAM" id="SSF57424">
    <property type="entry name" value="LDL receptor-like module"/>
    <property type="match status" value="1"/>
</dbReference>
<dbReference type="PANTHER" id="PTHR24372:SF77">
    <property type="entry name" value="G-PROTEIN COUPLED RECEPTORS FAMILY 1 PROFILE DOMAIN-CONTAINING PROTEIN"/>
    <property type="match status" value="1"/>
</dbReference>
<feature type="transmembrane region" description="Helical" evidence="14">
    <location>
        <begin position="896"/>
        <end position="920"/>
    </location>
</feature>
<evidence type="ECO:0000256" key="6">
    <source>
        <dbReference type="ARBA" id="ARBA00022989"/>
    </source>
</evidence>
<evidence type="ECO:0000313" key="17">
    <source>
        <dbReference type="EnsemblMetazoa" id="G5454.1:cds"/>
    </source>
</evidence>
<keyword evidence="5" id="KW-0677">Repeat</keyword>
<dbReference type="InterPro" id="IPR000998">
    <property type="entry name" value="MAM_dom"/>
</dbReference>
<reference evidence="17" key="1">
    <citation type="submission" date="2022-08" db="UniProtKB">
        <authorList>
            <consortium name="EnsemblMetazoa"/>
        </authorList>
    </citation>
    <scope>IDENTIFICATION</scope>
    <source>
        <strain evidence="17">05x7-T-G4-1.051#20</strain>
    </source>
</reference>
<dbReference type="InterPro" id="IPR003591">
    <property type="entry name" value="Leu-rich_rpt_typical-subtyp"/>
</dbReference>
<dbReference type="PROSITE" id="PS50060">
    <property type="entry name" value="MAM_2"/>
    <property type="match status" value="1"/>
</dbReference>
<feature type="transmembrane region" description="Helical" evidence="14">
    <location>
        <begin position="796"/>
        <end position="818"/>
    </location>
</feature>